<dbReference type="Pfam" id="PF19054">
    <property type="entry name" value="DUF5753"/>
    <property type="match status" value="1"/>
</dbReference>
<dbReference type="Proteomes" id="UP000334990">
    <property type="component" value="Unassembled WGS sequence"/>
</dbReference>
<name>A0A5M3VXI7_9ACTN</name>
<proteinExistence type="predicted"/>
<reference evidence="2 3" key="1">
    <citation type="submission" date="2019-10" db="EMBL/GenBank/DDBJ databases">
        <title>Whole genome shotgun sequence of Acrocarpospora corrugata NBRC 13972.</title>
        <authorList>
            <person name="Ichikawa N."/>
            <person name="Kimura A."/>
            <person name="Kitahashi Y."/>
            <person name="Komaki H."/>
            <person name="Oguchi A."/>
        </authorList>
    </citation>
    <scope>NUCLEOTIDE SEQUENCE [LARGE SCALE GENOMIC DNA]</scope>
    <source>
        <strain evidence="2 3">NBRC 13972</strain>
    </source>
</reference>
<dbReference type="OrthoDB" id="5177725at2"/>
<protein>
    <submittedName>
        <fullName evidence="2">Transcriptional regulator</fullName>
    </submittedName>
</protein>
<dbReference type="AlphaFoldDB" id="A0A5M3VXI7"/>
<comment type="caution">
    <text evidence="2">The sequence shown here is derived from an EMBL/GenBank/DDBJ whole genome shotgun (WGS) entry which is preliminary data.</text>
</comment>
<accession>A0A5M3VXI7</accession>
<dbReference type="RefSeq" id="WP_155335896.1">
    <property type="nucleotide sequence ID" value="NZ_BAAABN010000042.1"/>
</dbReference>
<evidence type="ECO:0000313" key="2">
    <source>
        <dbReference type="EMBL" id="GER99510.1"/>
    </source>
</evidence>
<evidence type="ECO:0000259" key="1">
    <source>
        <dbReference type="Pfam" id="PF19054"/>
    </source>
</evidence>
<keyword evidence="3" id="KW-1185">Reference proteome</keyword>
<dbReference type="InterPro" id="IPR043917">
    <property type="entry name" value="DUF5753"/>
</dbReference>
<gene>
    <name evidence="2" type="ORF">Acor_15740</name>
</gene>
<sequence>MTDEAERETLLAKARQANAPGWWQRYSDVIPPWLHTYVGLEEAVSLVCEFAAGHIPDLLQTREYASAVGILDQEDGAQGDPALQVDFKMRRQQLLRAPDPPTRWFLVDEAVLRRPQASKEIMRAQLEHLIELGHLPNVSIQILPFGVPRRADGSFSILRFAESSLPDVVYIELLNQALYLDRSADVEIYWNEFNRLTAVAANPNETRHIILEVISELSRTPR</sequence>
<organism evidence="2 3">
    <name type="scientific">Acrocarpospora corrugata</name>
    <dbReference type="NCBI Taxonomy" id="35763"/>
    <lineage>
        <taxon>Bacteria</taxon>
        <taxon>Bacillati</taxon>
        <taxon>Actinomycetota</taxon>
        <taxon>Actinomycetes</taxon>
        <taxon>Streptosporangiales</taxon>
        <taxon>Streptosporangiaceae</taxon>
        <taxon>Acrocarpospora</taxon>
    </lineage>
</organism>
<feature type="domain" description="DUF5753" evidence="1">
    <location>
        <begin position="35"/>
        <end position="211"/>
    </location>
</feature>
<dbReference type="EMBL" id="BLAD01000040">
    <property type="protein sequence ID" value="GER99510.1"/>
    <property type="molecule type" value="Genomic_DNA"/>
</dbReference>
<evidence type="ECO:0000313" key="3">
    <source>
        <dbReference type="Proteomes" id="UP000334990"/>
    </source>
</evidence>